<evidence type="ECO:0000256" key="1">
    <source>
        <dbReference type="SAM" id="MobiDB-lite"/>
    </source>
</evidence>
<dbReference type="Pfam" id="PF16867">
    <property type="entry name" value="DMSP_lyase"/>
    <property type="match status" value="1"/>
</dbReference>
<dbReference type="EMBL" id="NHRY01000061">
    <property type="protein sequence ID" value="PPQ36170.1"/>
    <property type="molecule type" value="Genomic_DNA"/>
</dbReference>
<organism evidence="2 3">
    <name type="scientific">Rhodopila globiformis</name>
    <name type="common">Rhodopseudomonas globiformis</name>
    <dbReference type="NCBI Taxonomy" id="1071"/>
    <lineage>
        <taxon>Bacteria</taxon>
        <taxon>Pseudomonadati</taxon>
        <taxon>Pseudomonadota</taxon>
        <taxon>Alphaproteobacteria</taxon>
        <taxon>Acetobacterales</taxon>
        <taxon>Acetobacteraceae</taxon>
        <taxon>Rhodopila</taxon>
    </lineage>
</organism>
<feature type="region of interest" description="Disordered" evidence="1">
    <location>
        <begin position="29"/>
        <end position="52"/>
    </location>
</feature>
<comment type="caution">
    <text evidence="2">The sequence shown here is derived from an EMBL/GenBank/DDBJ whole genome shotgun (WGS) entry which is preliminary data.</text>
</comment>
<sequence>MAALRQAVARHGGAPADHVGNSAAMITAHPRGAHPRGATAQPPSPQPAPDSLSPEAFRILARLARHWLRRGIRRRDAVGTELRRIDPLIDQARETGKPASPTYHPVLRHLTSALEGFNGLELLAQSGPLLSWRDAGGPPGAAPRTQLARAEIIGPEAPLRHPDLTLGFLLVAPHADHAAPGSPATELHHVVSGRALWSVGAATEERRPGDFVLHPDSIRHAIRTADDPLLTIYAVAGNRPVPPGTTPHESV</sequence>
<keyword evidence="3" id="KW-1185">Reference proteome</keyword>
<reference evidence="2 3" key="1">
    <citation type="journal article" date="2018" name="Arch. Microbiol.">
        <title>New insights into the metabolic potential of the phototrophic purple bacterium Rhodopila globiformis DSM 161(T) from its draft genome sequence and evidence for a vanadium-dependent nitrogenase.</title>
        <authorList>
            <person name="Imhoff J.F."/>
            <person name="Rahn T."/>
            <person name="Kunzel S."/>
            <person name="Neulinger S.C."/>
        </authorList>
    </citation>
    <scope>NUCLEOTIDE SEQUENCE [LARGE SCALE GENOMIC DNA]</scope>
    <source>
        <strain evidence="2 3">DSM 161</strain>
    </source>
</reference>
<protein>
    <submittedName>
        <fullName evidence="2">Uncharacterized protein</fullName>
    </submittedName>
</protein>
<proteinExistence type="predicted"/>
<dbReference type="SUPFAM" id="SSF51182">
    <property type="entry name" value="RmlC-like cupins"/>
    <property type="match status" value="1"/>
</dbReference>
<accession>A0A2S6NLJ9</accession>
<dbReference type="Gene3D" id="2.60.120.10">
    <property type="entry name" value="Jelly Rolls"/>
    <property type="match status" value="1"/>
</dbReference>
<name>A0A2S6NLJ9_RHOGL</name>
<feature type="region of interest" description="Disordered" evidence="1">
    <location>
        <begin position="1"/>
        <end position="20"/>
    </location>
</feature>
<gene>
    <name evidence="2" type="ORF">CCS01_05610</name>
</gene>
<dbReference type="InterPro" id="IPR031723">
    <property type="entry name" value="DMSP_lyase"/>
</dbReference>
<evidence type="ECO:0000313" key="3">
    <source>
        <dbReference type="Proteomes" id="UP000239724"/>
    </source>
</evidence>
<dbReference type="InterPro" id="IPR014710">
    <property type="entry name" value="RmlC-like_jellyroll"/>
</dbReference>
<dbReference type="Proteomes" id="UP000239724">
    <property type="component" value="Unassembled WGS sequence"/>
</dbReference>
<dbReference type="AlphaFoldDB" id="A0A2S6NLJ9"/>
<evidence type="ECO:0000313" key="2">
    <source>
        <dbReference type="EMBL" id="PPQ36170.1"/>
    </source>
</evidence>
<dbReference type="GO" id="GO:0047869">
    <property type="term" value="F:dimethylpropiothetin dethiomethylase activity"/>
    <property type="evidence" value="ECO:0007669"/>
    <property type="project" value="InterPro"/>
</dbReference>
<dbReference type="InterPro" id="IPR011051">
    <property type="entry name" value="RmlC_Cupin_sf"/>
</dbReference>